<feature type="domain" description="Thioredoxin" evidence="4">
    <location>
        <begin position="1"/>
        <end position="90"/>
    </location>
</feature>
<reference evidence="5 6" key="1">
    <citation type="submission" date="2017-11" db="EMBL/GenBank/DDBJ databases">
        <title>Isolation and Characterization of Methanofollis Species from Methane Seep Offshore SW Taiwan.</title>
        <authorList>
            <person name="Teng N.-H."/>
            <person name="Lai M.-C."/>
            <person name="Chen S.-C."/>
        </authorList>
    </citation>
    <scope>NUCLEOTIDE SEQUENCE [LARGE SCALE GENOMIC DNA]</scope>
    <source>
        <strain evidence="5 6">FWC-SCC2</strain>
    </source>
</reference>
<dbReference type="InterPro" id="IPR036249">
    <property type="entry name" value="Thioredoxin-like_sf"/>
</dbReference>
<keyword evidence="1" id="KW-0813">Transport</keyword>
<evidence type="ECO:0000256" key="3">
    <source>
        <dbReference type="ARBA" id="ARBA00023157"/>
    </source>
</evidence>
<evidence type="ECO:0000313" key="5">
    <source>
        <dbReference type="EMBL" id="TAJ43998.1"/>
    </source>
</evidence>
<dbReference type="InterPro" id="IPR017937">
    <property type="entry name" value="Thioredoxin_CS"/>
</dbReference>
<dbReference type="RefSeq" id="WP_130647062.1">
    <property type="nucleotide sequence ID" value="NZ_PGCL01000003.1"/>
</dbReference>
<dbReference type="Pfam" id="PF00085">
    <property type="entry name" value="Thioredoxin"/>
    <property type="match status" value="1"/>
</dbReference>
<dbReference type="GO" id="GO:0015035">
    <property type="term" value="F:protein-disulfide reductase activity"/>
    <property type="evidence" value="ECO:0007669"/>
    <property type="project" value="TreeGrafter"/>
</dbReference>
<dbReference type="OrthoDB" id="35385at2157"/>
<name>A0A483CPG4_9EURY</name>
<dbReference type="AlphaFoldDB" id="A0A483CPG4"/>
<dbReference type="PROSITE" id="PS51352">
    <property type="entry name" value="THIOREDOXIN_2"/>
    <property type="match status" value="1"/>
</dbReference>
<dbReference type="Gene3D" id="3.40.30.10">
    <property type="entry name" value="Glutaredoxin"/>
    <property type="match status" value="1"/>
</dbReference>
<evidence type="ECO:0000256" key="2">
    <source>
        <dbReference type="ARBA" id="ARBA00022982"/>
    </source>
</evidence>
<comment type="caution">
    <text evidence="5">The sequence shown here is derived from an EMBL/GenBank/DDBJ whole genome shotgun (WGS) entry which is preliminary data.</text>
</comment>
<dbReference type="GO" id="GO:0005737">
    <property type="term" value="C:cytoplasm"/>
    <property type="evidence" value="ECO:0007669"/>
    <property type="project" value="TreeGrafter"/>
</dbReference>
<dbReference type="InterPro" id="IPR013766">
    <property type="entry name" value="Thioredoxin_domain"/>
</dbReference>
<keyword evidence="3" id="KW-1015">Disulfide bond</keyword>
<dbReference type="PANTHER" id="PTHR45663">
    <property type="entry name" value="GEO12009P1"/>
    <property type="match status" value="1"/>
</dbReference>
<dbReference type="PROSITE" id="PS00194">
    <property type="entry name" value="THIOREDOXIN_1"/>
    <property type="match status" value="1"/>
</dbReference>
<evidence type="ECO:0000313" key="6">
    <source>
        <dbReference type="Proteomes" id="UP000292580"/>
    </source>
</evidence>
<organism evidence="5 6">
    <name type="scientific">Methanofollis fontis</name>
    <dbReference type="NCBI Taxonomy" id="2052832"/>
    <lineage>
        <taxon>Archaea</taxon>
        <taxon>Methanobacteriati</taxon>
        <taxon>Methanobacteriota</taxon>
        <taxon>Stenosarchaea group</taxon>
        <taxon>Methanomicrobia</taxon>
        <taxon>Methanomicrobiales</taxon>
        <taxon>Methanomicrobiaceae</taxon>
        <taxon>Methanofollis</taxon>
    </lineage>
</organism>
<dbReference type="SUPFAM" id="SSF52833">
    <property type="entry name" value="Thioredoxin-like"/>
    <property type="match status" value="1"/>
</dbReference>
<evidence type="ECO:0000256" key="1">
    <source>
        <dbReference type="ARBA" id="ARBA00022448"/>
    </source>
</evidence>
<keyword evidence="2" id="KW-0249">Electron transport</keyword>
<accession>A0A483CPG4</accession>
<sequence length="93" mass="10664">MGRLVLIDFYSEWCEPCRRQTEIVREVAARMGDAVEIRTIDIGERRDLIRAYRLVTVPTIVIESDGLEVKRFETVVDAGTLETILTSLRDDHA</sequence>
<dbReference type="EMBL" id="PGCL01000003">
    <property type="protein sequence ID" value="TAJ43998.1"/>
    <property type="molecule type" value="Genomic_DNA"/>
</dbReference>
<dbReference type="CDD" id="cd02947">
    <property type="entry name" value="TRX_family"/>
    <property type="match status" value="1"/>
</dbReference>
<dbReference type="Proteomes" id="UP000292580">
    <property type="component" value="Unassembled WGS sequence"/>
</dbReference>
<protein>
    <submittedName>
        <fullName evidence="5">Thiol reductase thioredoxin</fullName>
    </submittedName>
</protein>
<keyword evidence="6" id="KW-1185">Reference proteome</keyword>
<dbReference type="PANTHER" id="PTHR45663:SF11">
    <property type="entry name" value="GEO12009P1"/>
    <property type="match status" value="1"/>
</dbReference>
<proteinExistence type="predicted"/>
<evidence type="ECO:0000259" key="4">
    <source>
        <dbReference type="PROSITE" id="PS51352"/>
    </source>
</evidence>
<gene>
    <name evidence="5" type="ORF">CUJ86_08105</name>
</gene>